<feature type="transmembrane region" description="Helical" evidence="2">
    <location>
        <begin position="155"/>
        <end position="177"/>
    </location>
</feature>
<dbReference type="GO" id="GO:0034338">
    <property type="term" value="F:short-chain carboxylesterase activity"/>
    <property type="evidence" value="ECO:0007669"/>
    <property type="project" value="TreeGrafter"/>
</dbReference>
<feature type="transmembrane region" description="Helical" evidence="2">
    <location>
        <begin position="254"/>
        <end position="272"/>
    </location>
</feature>
<comment type="similarity">
    <text evidence="1">Belongs to the AB hydrolase superfamily. AB hydrolase 4 family.</text>
</comment>
<sequence>METNQHEMDRSVLAFLEALGLPDHHPFLSLDAFQGKVGGSTETPSPKQWSILDYFITRKSGEDLTPNSLPNRFPTRPSFIDKFEIPLETSNIQCDGQKGGGGVNNFSQGYVERTRSIPSPVEGTPSQIKIVLEDPENFSMSFLKVSPCLWSSFHLFLRLLAPLIVWSCMLYIMTGWVFPASTDTTFENKITRKGTTYSNTGMLLASWLGLACAMVMLTDSMYVLEFGRLVLGVQFALMVMIVLIQVSSSKTTRSIIVLSVILTFILIEYCDLEHPTIEPGFYYNDMNPVANAIAREWPVEMRTYDDGRGTPWLCTGDSRTGMPFLLNSIPDLTYVRRWLPVDKNEALIMDIAFPKDGKFHADKPVYLVLHGLNGGSKEDYVKDFVMRQMAAGSTVAVMVTRGLMDSPILGNDLPHFTRTSDVHTAATTLRKAIGPHVTLGGVGYSMGAITLANYVAYQGNDCPLDAAVSLSGALDTRQQYFYRRSRNFWQSFLSKTLKDTMLEKFSQQLYSRLSREEIESISIADSMISLDEAFFVKYNNYPSIMDYYSDMGAMGDFESWDHNKGGRIANVSVPLLVVNALDDPIAYWKTLGDPVRVSHSGQGYTMLLITRYGGHVGWPLGLDPRENAWRWMSEVASSFVTANDKIIKMEKSHIREQSN</sequence>
<dbReference type="Gene3D" id="3.40.50.1820">
    <property type="entry name" value="alpha/beta hydrolase"/>
    <property type="match status" value="1"/>
</dbReference>
<gene>
    <name evidence="3" type="ORF">ASEP1449_LOCUS18974</name>
</gene>
<evidence type="ECO:0000256" key="2">
    <source>
        <dbReference type="SAM" id="Phobius"/>
    </source>
</evidence>
<dbReference type="EMBL" id="HBHQ01027994">
    <property type="protein sequence ID" value="CAD9827140.1"/>
    <property type="molecule type" value="Transcribed_RNA"/>
</dbReference>
<dbReference type="InterPro" id="IPR050960">
    <property type="entry name" value="AB_hydrolase_4_sf"/>
</dbReference>
<reference evidence="3" key="1">
    <citation type="submission" date="2021-01" db="EMBL/GenBank/DDBJ databases">
        <authorList>
            <person name="Corre E."/>
            <person name="Pelletier E."/>
            <person name="Niang G."/>
            <person name="Scheremetjew M."/>
            <person name="Finn R."/>
            <person name="Kale V."/>
            <person name="Holt S."/>
            <person name="Cochrane G."/>
            <person name="Meng A."/>
            <person name="Brown T."/>
            <person name="Cohen L."/>
        </authorList>
    </citation>
    <scope>NUCLEOTIDE SEQUENCE</scope>
    <source>
        <strain evidence="3">CCMP2084</strain>
    </source>
</reference>
<dbReference type="GO" id="GO:0047372">
    <property type="term" value="F:monoacylglycerol lipase activity"/>
    <property type="evidence" value="ECO:0007669"/>
    <property type="project" value="TreeGrafter"/>
</dbReference>
<dbReference type="SUPFAM" id="SSF53474">
    <property type="entry name" value="alpha/beta-Hydrolases"/>
    <property type="match status" value="1"/>
</dbReference>
<proteinExistence type="inferred from homology"/>
<keyword evidence="2" id="KW-1133">Transmembrane helix</keyword>
<evidence type="ECO:0000313" key="3">
    <source>
        <dbReference type="EMBL" id="CAD9827140.1"/>
    </source>
</evidence>
<keyword evidence="2" id="KW-0472">Membrane</keyword>
<evidence type="ECO:0008006" key="4">
    <source>
        <dbReference type="Google" id="ProtNLM"/>
    </source>
</evidence>
<dbReference type="PANTHER" id="PTHR10794">
    <property type="entry name" value="ABHYDROLASE DOMAIN-CONTAINING PROTEIN"/>
    <property type="match status" value="1"/>
</dbReference>
<feature type="transmembrane region" description="Helical" evidence="2">
    <location>
        <begin position="229"/>
        <end position="248"/>
    </location>
</feature>
<dbReference type="PANTHER" id="PTHR10794:SF63">
    <property type="entry name" value="ALPHA_BETA HYDROLASE 1, ISOFORM A"/>
    <property type="match status" value="1"/>
</dbReference>
<protein>
    <recommendedName>
        <fullName evidence="4">AB hydrolase-1 domain-containing protein</fullName>
    </recommendedName>
</protein>
<dbReference type="InterPro" id="IPR029058">
    <property type="entry name" value="AB_hydrolase_fold"/>
</dbReference>
<name>A0A7S2UT02_9STRA</name>
<feature type="transmembrane region" description="Helical" evidence="2">
    <location>
        <begin position="197"/>
        <end position="217"/>
    </location>
</feature>
<organism evidence="3">
    <name type="scientific">Attheya septentrionalis</name>
    <dbReference type="NCBI Taxonomy" id="420275"/>
    <lineage>
        <taxon>Eukaryota</taxon>
        <taxon>Sar</taxon>
        <taxon>Stramenopiles</taxon>
        <taxon>Ochrophyta</taxon>
        <taxon>Bacillariophyta</taxon>
        <taxon>Coscinodiscophyceae</taxon>
        <taxon>Chaetocerotophycidae</taxon>
        <taxon>Chaetocerotales</taxon>
        <taxon>Attheyaceae</taxon>
        <taxon>Attheya</taxon>
    </lineage>
</organism>
<dbReference type="AlphaFoldDB" id="A0A7S2UT02"/>
<keyword evidence="2" id="KW-0812">Transmembrane</keyword>
<evidence type="ECO:0000256" key="1">
    <source>
        <dbReference type="ARBA" id="ARBA00010884"/>
    </source>
</evidence>
<accession>A0A7S2UT02</accession>